<comment type="caution">
    <text evidence="2">The sequence shown here is derived from an EMBL/GenBank/DDBJ whole genome shotgun (WGS) entry which is preliminary data.</text>
</comment>
<keyword evidence="3" id="KW-1185">Reference proteome</keyword>
<name>A0A9W9ZDU7_9CNID</name>
<organism evidence="2 3">
    <name type="scientific">Desmophyllum pertusum</name>
    <dbReference type="NCBI Taxonomy" id="174260"/>
    <lineage>
        <taxon>Eukaryota</taxon>
        <taxon>Metazoa</taxon>
        <taxon>Cnidaria</taxon>
        <taxon>Anthozoa</taxon>
        <taxon>Hexacorallia</taxon>
        <taxon>Scleractinia</taxon>
        <taxon>Caryophylliina</taxon>
        <taxon>Caryophylliidae</taxon>
        <taxon>Desmophyllum</taxon>
    </lineage>
</organism>
<evidence type="ECO:0000313" key="3">
    <source>
        <dbReference type="Proteomes" id="UP001163046"/>
    </source>
</evidence>
<feature type="region of interest" description="Disordered" evidence="1">
    <location>
        <begin position="347"/>
        <end position="369"/>
    </location>
</feature>
<feature type="compositionally biased region" description="Gly residues" evidence="1">
    <location>
        <begin position="228"/>
        <end position="248"/>
    </location>
</feature>
<feature type="compositionally biased region" description="Gly residues" evidence="1">
    <location>
        <begin position="255"/>
        <end position="286"/>
    </location>
</feature>
<feature type="compositionally biased region" description="Gly residues" evidence="1">
    <location>
        <begin position="347"/>
        <end position="356"/>
    </location>
</feature>
<reference evidence="2" key="1">
    <citation type="submission" date="2023-01" db="EMBL/GenBank/DDBJ databases">
        <title>Genome assembly of the deep-sea coral Lophelia pertusa.</title>
        <authorList>
            <person name="Herrera S."/>
            <person name="Cordes E."/>
        </authorList>
    </citation>
    <scope>NUCLEOTIDE SEQUENCE</scope>
    <source>
        <strain evidence="2">USNM1676648</strain>
        <tissue evidence="2">Polyp</tissue>
    </source>
</reference>
<evidence type="ECO:0000313" key="2">
    <source>
        <dbReference type="EMBL" id="KAJ7379847.1"/>
    </source>
</evidence>
<dbReference type="AlphaFoldDB" id="A0A9W9ZDU7"/>
<gene>
    <name evidence="2" type="ORF">OS493_012596</name>
</gene>
<proteinExistence type="predicted"/>
<dbReference type="OrthoDB" id="5986272at2759"/>
<protein>
    <submittedName>
        <fullName evidence="2">Uncharacterized protein</fullName>
    </submittedName>
</protein>
<evidence type="ECO:0000256" key="1">
    <source>
        <dbReference type="SAM" id="MobiDB-lite"/>
    </source>
</evidence>
<sequence>MCEKHLKSWKVSRIDETSVQLANCEKGQLKAGDRLLLFVSRAAFPNYGKYEVVTAKLVITKPSEIKSGVCQVTLEQPISMDLETNNHTCLIAQIFPSFDGVSLRNKCVLTCDEHKDGLGGIMAFESTSLLIDGTSKIDMSGKGYAGGDGGDNRGGGGYGGETGICPLNQSPLMGKGGDVKALSKQMNGIGGGGAGDGPSPYTGYKGGPGGFNAGGGGADSTHNKDDGAAGGGGGGHFSGGGGGGGGSGCSRNDGGKGGSAGNMGTHAGGGGQSSCPGGNGGNGGHAGSWPQNRAPHCYDKSATGGNAGSASLGGGGGDSCGADYGGGGGGGGLQFGNSDFSSRLSYGGGGAGGGGSQFSDDPNRGGRGGNGGGLVYLKVGELTLNGKINAGGQPGQCLNRKAHRSAPGGSGAGGSVVIFTNKLQGNPRGKIAVSGGSPVKCAFGAGGGGGGGIGRYVIVQDNKVTHQSDK</sequence>
<accession>A0A9W9ZDU7</accession>
<feature type="compositionally biased region" description="Gly residues" evidence="1">
    <location>
        <begin position="204"/>
        <end position="218"/>
    </location>
</feature>
<dbReference type="EMBL" id="MU826355">
    <property type="protein sequence ID" value="KAJ7379847.1"/>
    <property type="molecule type" value="Genomic_DNA"/>
</dbReference>
<feature type="region of interest" description="Disordered" evidence="1">
    <location>
        <begin position="199"/>
        <end position="288"/>
    </location>
</feature>
<dbReference type="Proteomes" id="UP001163046">
    <property type="component" value="Unassembled WGS sequence"/>
</dbReference>